<feature type="region of interest" description="Disordered" evidence="1">
    <location>
        <begin position="30"/>
        <end position="57"/>
    </location>
</feature>
<protein>
    <recommendedName>
        <fullName evidence="5">Lipoprotein</fullName>
    </recommendedName>
</protein>
<dbReference type="EMBL" id="JAAXPG010000013">
    <property type="protein sequence ID" value="NKY98951.1"/>
    <property type="molecule type" value="Genomic_DNA"/>
</dbReference>
<organism evidence="3 4">
    <name type="scientific">Nocardiopsis alborubida</name>
    <dbReference type="NCBI Taxonomy" id="146802"/>
    <lineage>
        <taxon>Bacteria</taxon>
        <taxon>Bacillati</taxon>
        <taxon>Actinomycetota</taxon>
        <taxon>Actinomycetes</taxon>
        <taxon>Streptosporangiales</taxon>
        <taxon>Nocardiopsidaceae</taxon>
        <taxon>Nocardiopsis</taxon>
    </lineage>
</organism>
<keyword evidence="2" id="KW-0732">Signal</keyword>
<dbReference type="Proteomes" id="UP000553209">
    <property type="component" value="Unassembled WGS sequence"/>
</dbReference>
<reference evidence="3 4" key="1">
    <citation type="submission" date="2020-04" db="EMBL/GenBank/DDBJ databases">
        <title>MicrobeNet Type strains.</title>
        <authorList>
            <person name="Nicholson A.C."/>
        </authorList>
    </citation>
    <scope>NUCLEOTIDE SEQUENCE [LARGE SCALE GENOMIC DNA]</scope>
    <source>
        <strain evidence="3 4">ATCC 23612</strain>
    </source>
</reference>
<feature type="signal peptide" evidence="2">
    <location>
        <begin position="1"/>
        <end position="28"/>
    </location>
</feature>
<evidence type="ECO:0008006" key="5">
    <source>
        <dbReference type="Google" id="ProtNLM"/>
    </source>
</evidence>
<dbReference type="RefSeq" id="WP_061082704.1">
    <property type="nucleotide sequence ID" value="NZ_JAAXPG010000013.1"/>
</dbReference>
<sequence>MPFFPPHGRFALTPVVSLSLVFALSACGGGEDTAEASVPSEGAAEETTAAEGTPPEALSQEELAGLLVEAPVPGSRPQVDESALPPEPEPSASVSERAAWALLTEVSRKASHVDPSAAAACPDQMTEPVEPGLSCTLTYGGLDMQFPVLAGDGGADFRFEYPELPTVREVVEDTIRFDHGVEAVYCDMDDVMAVEPGSERAPYLCYARDGGLAGSDSPEETVSPYEVYVLIGGTLATYQYLDAE</sequence>
<comment type="caution">
    <text evidence="3">The sequence shown here is derived from an EMBL/GenBank/DDBJ whole genome shotgun (WGS) entry which is preliminary data.</text>
</comment>
<evidence type="ECO:0000256" key="1">
    <source>
        <dbReference type="SAM" id="MobiDB-lite"/>
    </source>
</evidence>
<gene>
    <name evidence="3" type="ORF">HGB44_14965</name>
</gene>
<dbReference type="AlphaFoldDB" id="A0A7X6RR79"/>
<keyword evidence="4" id="KW-1185">Reference proteome</keyword>
<evidence type="ECO:0000313" key="4">
    <source>
        <dbReference type="Proteomes" id="UP000553209"/>
    </source>
</evidence>
<feature type="chain" id="PRO_5038853561" description="Lipoprotein" evidence="2">
    <location>
        <begin position="29"/>
        <end position="244"/>
    </location>
</feature>
<evidence type="ECO:0000256" key="2">
    <source>
        <dbReference type="SAM" id="SignalP"/>
    </source>
</evidence>
<accession>A0A7X6RR79</accession>
<feature type="region of interest" description="Disordered" evidence="1">
    <location>
        <begin position="70"/>
        <end position="93"/>
    </location>
</feature>
<proteinExistence type="predicted"/>
<evidence type="ECO:0000313" key="3">
    <source>
        <dbReference type="EMBL" id="NKY98951.1"/>
    </source>
</evidence>
<name>A0A7X6RR79_9ACTN</name>
<feature type="compositionally biased region" description="Low complexity" evidence="1">
    <location>
        <begin position="41"/>
        <end position="57"/>
    </location>
</feature>